<accession>A0AAE0BYD6</accession>
<keyword evidence="2" id="KW-1185">Reference proteome</keyword>
<protein>
    <submittedName>
        <fullName evidence="1">Uncharacterized protein</fullName>
    </submittedName>
</protein>
<sequence length="71" mass="7952">MAAWDSLMAGGKGKWRWQVWSVEGVVKVKRGLKELEGQLRGWRWEMSLASLGVKGVVEGKRGLKELEGQVV</sequence>
<gene>
    <name evidence="1" type="ORF">CYMTET_46261</name>
</gene>
<proteinExistence type="predicted"/>
<evidence type="ECO:0000313" key="1">
    <source>
        <dbReference type="EMBL" id="KAK3244115.1"/>
    </source>
</evidence>
<comment type="caution">
    <text evidence="1">The sequence shown here is derived from an EMBL/GenBank/DDBJ whole genome shotgun (WGS) entry which is preliminary data.</text>
</comment>
<dbReference type="EMBL" id="LGRX02032260">
    <property type="protein sequence ID" value="KAK3244115.1"/>
    <property type="molecule type" value="Genomic_DNA"/>
</dbReference>
<evidence type="ECO:0000313" key="2">
    <source>
        <dbReference type="Proteomes" id="UP001190700"/>
    </source>
</evidence>
<reference evidence="1 2" key="1">
    <citation type="journal article" date="2015" name="Genome Biol. Evol.">
        <title>Comparative Genomics of a Bacterivorous Green Alga Reveals Evolutionary Causalities and Consequences of Phago-Mixotrophic Mode of Nutrition.</title>
        <authorList>
            <person name="Burns J.A."/>
            <person name="Paasch A."/>
            <person name="Narechania A."/>
            <person name="Kim E."/>
        </authorList>
    </citation>
    <scope>NUCLEOTIDE SEQUENCE [LARGE SCALE GENOMIC DNA]</scope>
    <source>
        <strain evidence="1 2">PLY_AMNH</strain>
    </source>
</reference>
<organism evidence="1 2">
    <name type="scientific">Cymbomonas tetramitiformis</name>
    <dbReference type="NCBI Taxonomy" id="36881"/>
    <lineage>
        <taxon>Eukaryota</taxon>
        <taxon>Viridiplantae</taxon>
        <taxon>Chlorophyta</taxon>
        <taxon>Pyramimonadophyceae</taxon>
        <taxon>Pyramimonadales</taxon>
        <taxon>Pyramimonadaceae</taxon>
        <taxon>Cymbomonas</taxon>
    </lineage>
</organism>
<name>A0AAE0BYD6_9CHLO</name>
<dbReference type="AlphaFoldDB" id="A0AAE0BYD6"/>
<dbReference type="Proteomes" id="UP001190700">
    <property type="component" value="Unassembled WGS sequence"/>
</dbReference>